<reference evidence="1" key="2">
    <citation type="submission" date="2018-05" db="EMBL/GenBank/DDBJ databases">
        <title>OmerRS3 (Oryza meridionalis Reference Sequence Version 3).</title>
        <authorList>
            <person name="Zhang J."/>
            <person name="Kudrna D."/>
            <person name="Lee S."/>
            <person name="Talag J."/>
            <person name="Welchert J."/>
            <person name="Wing R.A."/>
        </authorList>
    </citation>
    <scope>NUCLEOTIDE SEQUENCE [LARGE SCALE GENOMIC DNA]</scope>
    <source>
        <strain evidence="1">cv. OR44</strain>
    </source>
</reference>
<dbReference type="EnsemblPlants" id="OMERI08G02770.3">
    <property type="protein sequence ID" value="OMERI08G02770.3"/>
    <property type="gene ID" value="OMERI08G02770"/>
</dbReference>
<organism evidence="1">
    <name type="scientific">Oryza meridionalis</name>
    <dbReference type="NCBI Taxonomy" id="40149"/>
    <lineage>
        <taxon>Eukaryota</taxon>
        <taxon>Viridiplantae</taxon>
        <taxon>Streptophyta</taxon>
        <taxon>Embryophyta</taxon>
        <taxon>Tracheophyta</taxon>
        <taxon>Spermatophyta</taxon>
        <taxon>Magnoliopsida</taxon>
        <taxon>Liliopsida</taxon>
        <taxon>Poales</taxon>
        <taxon>Poaceae</taxon>
        <taxon>BOP clade</taxon>
        <taxon>Oryzoideae</taxon>
        <taxon>Oryzeae</taxon>
        <taxon>Oryzinae</taxon>
        <taxon>Oryza</taxon>
    </lineage>
</organism>
<dbReference type="AlphaFoldDB" id="A0A0E0EHT2"/>
<evidence type="ECO:0000313" key="2">
    <source>
        <dbReference type="Proteomes" id="UP000008021"/>
    </source>
</evidence>
<sequence>MLIHAYRPSFSLPHRKDIPTLRDEPRDPLTADAVVSSQDKAMVLRVARSVVSVSSITPDGGLIFQCTGIVFGWDGANKCAKILTSSSVVCDFKGELHDPTLKVHFDSREQRQIYPRGVHTDRCTAGFILNLGRKEHR</sequence>
<protein>
    <submittedName>
        <fullName evidence="1">Uncharacterized protein</fullName>
    </submittedName>
</protein>
<accession>A0A0E0EHT2</accession>
<reference evidence="1" key="1">
    <citation type="submission" date="2015-04" db="UniProtKB">
        <authorList>
            <consortium name="EnsemblPlants"/>
        </authorList>
    </citation>
    <scope>IDENTIFICATION</scope>
</reference>
<dbReference type="Gramene" id="OMERI08G02770.3">
    <property type="protein sequence ID" value="OMERI08G02770.3"/>
    <property type="gene ID" value="OMERI08G02770"/>
</dbReference>
<name>A0A0E0EHT2_9ORYZ</name>
<proteinExistence type="predicted"/>
<dbReference type="HOGENOM" id="CLU_1868395_0_0_1"/>
<keyword evidence="2" id="KW-1185">Reference proteome</keyword>
<dbReference type="Proteomes" id="UP000008021">
    <property type="component" value="Chromosome 8"/>
</dbReference>
<evidence type="ECO:0000313" key="1">
    <source>
        <dbReference type="EnsemblPlants" id="OMERI08G02770.3"/>
    </source>
</evidence>